<keyword evidence="3" id="KW-1185">Reference proteome</keyword>
<evidence type="ECO:0000256" key="1">
    <source>
        <dbReference type="SAM" id="MobiDB-lite"/>
    </source>
</evidence>
<sequence length="79" mass="8700">MATVFELLLPTCRLVAGVGRLEMAGAVRQLAASVDRRPAASDQASEKTQEELVPLSTTERTDLLPWRDSQAGFRTNERN</sequence>
<dbReference type="Proteomes" id="UP000031036">
    <property type="component" value="Unassembled WGS sequence"/>
</dbReference>
<dbReference type="EMBL" id="JPKZ01003123">
    <property type="protein sequence ID" value="KHN73354.1"/>
    <property type="molecule type" value="Genomic_DNA"/>
</dbReference>
<name>A0A0B2UVT0_TOXCA</name>
<evidence type="ECO:0000313" key="3">
    <source>
        <dbReference type="Proteomes" id="UP000031036"/>
    </source>
</evidence>
<gene>
    <name evidence="2" type="ORF">Tcan_15197</name>
</gene>
<accession>A0A0B2UVT0</accession>
<reference evidence="2 3" key="1">
    <citation type="submission" date="2014-11" db="EMBL/GenBank/DDBJ databases">
        <title>Genetic blueprint of the zoonotic pathogen Toxocara canis.</title>
        <authorList>
            <person name="Zhu X.-Q."/>
            <person name="Korhonen P.K."/>
            <person name="Cai H."/>
            <person name="Young N.D."/>
            <person name="Nejsum P."/>
            <person name="von Samson-Himmelstjerna G."/>
            <person name="Boag P.R."/>
            <person name="Tan P."/>
            <person name="Li Q."/>
            <person name="Min J."/>
            <person name="Yang Y."/>
            <person name="Wang X."/>
            <person name="Fang X."/>
            <person name="Hall R.S."/>
            <person name="Hofmann A."/>
            <person name="Sternberg P.W."/>
            <person name="Jex A.R."/>
            <person name="Gasser R.B."/>
        </authorList>
    </citation>
    <scope>NUCLEOTIDE SEQUENCE [LARGE SCALE GENOMIC DNA]</scope>
    <source>
        <strain evidence="2">PN_DK_2014</strain>
    </source>
</reference>
<proteinExistence type="predicted"/>
<dbReference type="AlphaFoldDB" id="A0A0B2UVT0"/>
<comment type="caution">
    <text evidence="2">The sequence shown here is derived from an EMBL/GenBank/DDBJ whole genome shotgun (WGS) entry which is preliminary data.</text>
</comment>
<feature type="region of interest" description="Disordered" evidence="1">
    <location>
        <begin position="36"/>
        <end position="57"/>
    </location>
</feature>
<evidence type="ECO:0000313" key="2">
    <source>
        <dbReference type="EMBL" id="KHN73354.1"/>
    </source>
</evidence>
<protein>
    <submittedName>
        <fullName evidence="2">Uncharacterized protein</fullName>
    </submittedName>
</protein>
<feature type="compositionally biased region" description="Basic and acidic residues" evidence="1">
    <location>
        <begin position="36"/>
        <end position="50"/>
    </location>
</feature>
<organism evidence="2 3">
    <name type="scientific">Toxocara canis</name>
    <name type="common">Canine roundworm</name>
    <dbReference type="NCBI Taxonomy" id="6265"/>
    <lineage>
        <taxon>Eukaryota</taxon>
        <taxon>Metazoa</taxon>
        <taxon>Ecdysozoa</taxon>
        <taxon>Nematoda</taxon>
        <taxon>Chromadorea</taxon>
        <taxon>Rhabditida</taxon>
        <taxon>Spirurina</taxon>
        <taxon>Ascaridomorpha</taxon>
        <taxon>Ascaridoidea</taxon>
        <taxon>Toxocaridae</taxon>
        <taxon>Toxocara</taxon>
    </lineage>
</organism>